<sequence>MIDRLLAIEELLMTNDRELRDAAWTLLITQRNDLLDEVERWAEPTPIQRVLLALFQLLGDRGRGVLALLNAGLDWDGEIVLRSFYECASKIMYLATSSESDRPRRIHEFEVILAEASDKRRSRKAAFAEAVFDDHSATDRDVFRALQHPDMVRNSESVSKKERQAIEGRWSFSGIIEQLAAGQNCDPVPEATSLLHIYGMASHLAHSDAGALDMMEDRARRGSDERELLEAAHRARIVSDLASLSFYCGLLMETPLGATRDWKNGWIAPYKTVMALSAAARDSFYPTQKEFYDQMLRGGKKP</sequence>
<accession>A0AB37E923</accession>
<dbReference type="EMBL" id="CP048751">
    <property type="protein sequence ID" value="QIH73930.1"/>
    <property type="molecule type" value="Genomic_DNA"/>
</dbReference>
<dbReference type="KEGG" id="bmed:GYM46_13790"/>
<reference evidence="1 2" key="1">
    <citation type="submission" date="2020-01" db="EMBL/GenBank/DDBJ databases">
        <authorList>
            <person name="Wang S."/>
        </authorList>
    </citation>
    <scope>NUCLEOTIDE SEQUENCE [LARGE SCALE GENOMIC DNA]</scope>
    <source>
        <strain evidence="1 2">D151-2-6</strain>
    </source>
</reference>
<proteinExistence type="predicted"/>
<organism evidence="1 2">
    <name type="scientific">Brevundimonas mediterranea</name>
    <dbReference type="NCBI Taxonomy" id="74329"/>
    <lineage>
        <taxon>Bacteria</taxon>
        <taxon>Pseudomonadati</taxon>
        <taxon>Pseudomonadota</taxon>
        <taxon>Alphaproteobacteria</taxon>
        <taxon>Caulobacterales</taxon>
        <taxon>Caulobacteraceae</taxon>
        <taxon>Brevundimonas</taxon>
    </lineage>
</organism>
<evidence type="ECO:0000313" key="1">
    <source>
        <dbReference type="EMBL" id="QIH73930.1"/>
    </source>
</evidence>
<dbReference type="AlphaFoldDB" id="A0AB37E923"/>
<dbReference type="Proteomes" id="UP000501325">
    <property type="component" value="Chromosome"/>
</dbReference>
<name>A0AB37E923_9CAUL</name>
<evidence type="ECO:0000313" key="2">
    <source>
        <dbReference type="Proteomes" id="UP000501325"/>
    </source>
</evidence>
<dbReference type="RefSeq" id="WP_040349671.1">
    <property type="nucleotide sequence ID" value="NZ_CP048751.1"/>
</dbReference>
<protein>
    <recommendedName>
        <fullName evidence="3">DUF2336 domain-containing protein</fullName>
    </recommendedName>
</protein>
<gene>
    <name evidence="1" type="ORF">GYM46_13790</name>
</gene>
<evidence type="ECO:0008006" key="3">
    <source>
        <dbReference type="Google" id="ProtNLM"/>
    </source>
</evidence>